<proteinExistence type="inferred from homology"/>
<dbReference type="InterPro" id="IPR019906">
    <property type="entry name" value="Ribosomal_uL6_bac-type"/>
</dbReference>
<sequence length="271" mass="31164">MLLQPWLQSSKVFLFNKCVQYRSCAHGTRRFLSNTQSPNSHIGRRIIRYPYNVEIKHDLTPIRKPRVKADLNSTTLMVSGPLGTHSLPIKPYIKIKFIDSDMPYVSPEERKLEKLTSNDDDDLDFIDESDFDKKLSISIEDEQIKEQKAMWGTTRSLIANYITGVSEGYRVLLKFVGVGYRASLEEDPLSEENRKQLHLRVGYSHPVILDIPSGIECRLPSSTKIVLSGTDKQLVTMFASEIRKYRPPEPYNQKGIFINDETIKKKNSKKK</sequence>
<evidence type="ECO:0000313" key="6">
    <source>
        <dbReference type="EMBL" id="CAG8716186.1"/>
    </source>
</evidence>
<organism evidence="6 7">
    <name type="scientific">Acaulospora morrowiae</name>
    <dbReference type="NCBI Taxonomy" id="94023"/>
    <lineage>
        <taxon>Eukaryota</taxon>
        <taxon>Fungi</taxon>
        <taxon>Fungi incertae sedis</taxon>
        <taxon>Mucoromycota</taxon>
        <taxon>Glomeromycotina</taxon>
        <taxon>Glomeromycetes</taxon>
        <taxon>Diversisporales</taxon>
        <taxon>Acaulosporaceae</taxon>
        <taxon>Acaulospora</taxon>
    </lineage>
</organism>
<evidence type="ECO:0000256" key="2">
    <source>
        <dbReference type="ARBA" id="ARBA00022980"/>
    </source>
</evidence>
<accession>A0A9N9NA10</accession>
<evidence type="ECO:0000259" key="5">
    <source>
        <dbReference type="Pfam" id="PF00347"/>
    </source>
</evidence>
<evidence type="ECO:0000313" key="7">
    <source>
        <dbReference type="Proteomes" id="UP000789342"/>
    </source>
</evidence>
<evidence type="ECO:0000256" key="3">
    <source>
        <dbReference type="ARBA" id="ARBA00023274"/>
    </source>
</evidence>
<dbReference type="EMBL" id="CAJVPV010020886">
    <property type="protein sequence ID" value="CAG8716186.1"/>
    <property type="molecule type" value="Genomic_DNA"/>
</dbReference>
<comment type="similarity">
    <text evidence="1 4">Belongs to the universal ribosomal protein uL6 family.</text>
</comment>
<feature type="domain" description="Large ribosomal subunit protein uL6 alpha-beta" evidence="5">
    <location>
        <begin position="176"/>
        <end position="256"/>
    </location>
</feature>
<keyword evidence="7" id="KW-1185">Reference proteome</keyword>
<reference evidence="6" key="1">
    <citation type="submission" date="2021-06" db="EMBL/GenBank/DDBJ databases">
        <authorList>
            <person name="Kallberg Y."/>
            <person name="Tangrot J."/>
            <person name="Rosling A."/>
        </authorList>
    </citation>
    <scope>NUCLEOTIDE SEQUENCE</scope>
    <source>
        <strain evidence="6">CL551</strain>
    </source>
</reference>
<protein>
    <submittedName>
        <fullName evidence="6">18302_t:CDS:1</fullName>
    </submittedName>
</protein>
<name>A0A9N9NA10_9GLOM</name>
<evidence type="ECO:0000256" key="1">
    <source>
        <dbReference type="ARBA" id="ARBA00009356"/>
    </source>
</evidence>
<dbReference type="PANTHER" id="PTHR11655">
    <property type="entry name" value="60S/50S RIBOSOMAL PROTEIN L6/L9"/>
    <property type="match status" value="1"/>
</dbReference>
<evidence type="ECO:0000256" key="4">
    <source>
        <dbReference type="RuleBase" id="RU003869"/>
    </source>
</evidence>
<dbReference type="GO" id="GO:0003735">
    <property type="term" value="F:structural constituent of ribosome"/>
    <property type="evidence" value="ECO:0007669"/>
    <property type="project" value="InterPro"/>
</dbReference>
<dbReference type="PANTHER" id="PTHR11655:SF14">
    <property type="entry name" value="LARGE RIBOSOMAL SUBUNIT PROTEIN UL6M"/>
    <property type="match status" value="1"/>
</dbReference>
<dbReference type="GO" id="GO:0006412">
    <property type="term" value="P:translation"/>
    <property type="evidence" value="ECO:0007669"/>
    <property type="project" value="InterPro"/>
</dbReference>
<dbReference type="InterPro" id="IPR036789">
    <property type="entry name" value="Ribosomal_uL6-like_a/b-dom_sf"/>
</dbReference>
<dbReference type="GO" id="GO:0019843">
    <property type="term" value="F:rRNA binding"/>
    <property type="evidence" value="ECO:0007669"/>
    <property type="project" value="InterPro"/>
</dbReference>
<dbReference type="Pfam" id="PF00347">
    <property type="entry name" value="Ribosomal_L6"/>
    <property type="match status" value="1"/>
</dbReference>
<dbReference type="SUPFAM" id="SSF56053">
    <property type="entry name" value="Ribosomal protein L6"/>
    <property type="match status" value="2"/>
</dbReference>
<dbReference type="PRINTS" id="PR00059">
    <property type="entry name" value="RIBOSOMALL6"/>
</dbReference>
<dbReference type="GO" id="GO:0005762">
    <property type="term" value="C:mitochondrial large ribosomal subunit"/>
    <property type="evidence" value="ECO:0007669"/>
    <property type="project" value="TreeGrafter"/>
</dbReference>
<comment type="caution">
    <text evidence="6">The sequence shown here is derived from an EMBL/GenBank/DDBJ whole genome shotgun (WGS) entry which is preliminary data.</text>
</comment>
<gene>
    <name evidence="6" type="ORF">AMORRO_LOCUS13020</name>
</gene>
<keyword evidence="2 4" id="KW-0689">Ribosomal protein</keyword>
<dbReference type="AlphaFoldDB" id="A0A9N9NA10"/>
<dbReference type="InterPro" id="IPR000702">
    <property type="entry name" value="Ribosomal_uL6-like"/>
</dbReference>
<keyword evidence="3 4" id="KW-0687">Ribonucleoprotein</keyword>
<dbReference type="Gene3D" id="3.90.930.12">
    <property type="entry name" value="Ribosomal protein L6, alpha-beta domain"/>
    <property type="match status" value="2"/>
</dbReference>
<dbReference type="Proteomes" id="UP000789342">
    <property type="component" value="Unassembled WGS sequence"/>
</dbReference>
<dbReference type="OrthoDB" id="540873at2759"/>
<dbReference type="InterPro" id="IPR020040">
    <property type="entry name" value="Ribosomal_uL6_a/b-dom"/>
</dbReference>